<dbReference type="AlphaFoldDB" id="E3IYA6"/>
<proteinExistence type="predicted"/>
<feature type="region of interest" description="Disordered" evidence="1">
    <location>
        <begin position="141"/>
        <end position="162"/>
    </location>
</feature>
<dbReference type="Proteomes" id="UP000002484">
    <property type="component" value="Chromosome"/>
</dbReference>
<protein>
    <recommendedName>
        <fullName evidence="4">DUF5709 domain-containing protein</fullName>
    </recommendedName>
</protein>
<dbReference type="RefSeq" id="WP_013426969.1">
    <property type="nucleotide sequence ID" value="NC_014666.1"/>
</dbReference>
<gene>
    <name evidence="2" type="ordered locus">FraEuI1c_5867</name>
</gene>
<organism evidence="2 3">
    <name type="scientific">Pseudofrankia inefficax (strain DSM 45817 / CECT 9037 / DDB 130130 / EuI1c)</name>
    <name type="common">Frankia inefficax</name>
    <dbReference type="NCBI Taxonomy" id="298654"/>
    <lineage>
        <taxon>Bacteria</taxon>
        <taxon>Bacillati</taxon>
        <taxon>Actinomycetota</taxon>
        <taxon>Actinomycetes</taxon>
        <taxon>Frankiales</taxon>
        <taxon>Frankiaceae</taxon>
        <taxon>Pseudofrankia</taxon>
    </lineage>
</organism>
<dbReference type="InParanoid" id="E3IYA6"/>
<reference evidence="2 3" key="1">
    <citation type="submission" date="2010-10" db="EMBL/GenBank/DDBJ databases">
        <title>Complete sequence of Frankia sp. EuI1c.</title>
        <authorList>
            <consortium name="US DOE Joint Genome Institute"/>
            <person name="Lucas S."/>
            <person name="Copeland A."/>
            <person name="Lapidus A."/>
            <person name="Cheng J.-F."/>
            <person name="Bruce D."/>
            <person name="Goodwin L."/>
            <person name="Pitluck S."/>
            <person name="Chertkov O."/>
            <person name="Detter J.C."/>
            <person name="Han C."/>
            <person name="Tapia R."/>
            <person name="Land M."/>
            <person name="Hauser L."/>
            <person name="Jeffries C."/>
            <person name="Kyrpides N."/>
            <person name="Ivanova N."/>
            <person name="Mikhailova N."/>
            <person name="Beauchemin N."/>
            <person name="Sen A."/>
            <person name="Sur S.A."/>
            <person name="Gtari M."/>
            <person name="Wall L."/>
            <person name="Tisa L."/>
            <person name="Woyke T."/>
        </authorList>
    </citation>
    <scope>NUCLEOTIDE SEQUENCE [LARGE SCALE GENOMIC DNA]</scope>
    <source>
        <strain evidence="3">DSM 45817 / CECT 9037 / EuI1c</strain>
    </source>
</reference>
<feature type="region of interest" description="Disordered" evidence="1">
    <location>
        <begin position="1"/>
        <end position="62"/>
    </location>
</feature>
<evidence type="ECO:0000313" key="2">
    <source>
        <dbReference type="EMBL" id="ADP83851.1"/>
    </source>
</evidence>
<keyword evidence="3" id="KW-1185">Reference proteome</keyword>
<name>E3IYA6_PSEI1</name>
<evidence type="ECO:0000256" key="1">
    <source>
        <dbReference type="SAM" id="MobiDB-lite"/>
    </source>
</evidence>
<dbReference type="STRING" id="298654.FraEuI1c_5867"/>
<evidence type="ECO:0008006" key="4">
    <source>
        <dbReference type="Google" id="ProtNLM"/>
    </source>
</evidence>
<dbReference type="OrthoDB" id="3212066at2"/>
<feature type="compositionally biased region" description="Acidic residues" evidence="1">
    <location>
        <begin position="27"/>
        <end position="36"/>
    </location>
</feature>
<evidence type="ECO:0000313" key="3">
    <source>
        <dbReference type="Proteomes" id="UP000002484"/>
    </source>
</evidence>
<feature type="compositionally biased region" description="Basic and acidic residues" evidence="1">
    <location>
        <begin position="50"/>
        <end position="60"/>
    </location>
</feature>
<accession>E3IYA6</accession>
<dbReference type="HOGENOM" id="CLU_1793650_0_0_11"/>
<dbReference type="KEGG" id="fri:FraEuI1c_5867"/>
<feature type="region of interest" description="Disordered" evidence="1">
    <location>
        <begin position="96"/>
        <end position="126"/>
    </location>
</feature>
<sequence length="162" mass="16994">MTEPAEYPQNGSDLSGVLDDVPLTVEESLDSDDLGDTDAGLDPLDDSWDAPDRPSEEVRTRPTATELLAGTSLDDQLAQEIPDVDPYVDAERTESGLVLDDDVAGIGTPFTDGDPDPRPAGLVADGGLLGEQLTGRSVARPLDATGDLGWPLAAEDDALHLD</sequence>
<dbReference type="EMBL" id="CP002299">
    <property type="protein sequence ID" value="ADP83851.1"/>
    <property type="molecule type" value="Genomic_DNA"/>
</dbReference>